<organism evidence="3 4">
    <name type="scientific">Beauveria brongniartii RCEF 3172</name>
    <dbReference type="NCBI Taxonomy" id="1081107"/>
    <lineage>
        <taxon>Eukaryota</taxon>
        <taxon>Fungi</taxon>
        <taxon>Dikarya</taxon>
        <taxon>Ascomycota</taxon>
        <taxon>Pezizomycotina</taxon>
        <taxon>Sordariomycetes</taxon>
        <taxon>Hypocreomycetidae</taxon>
        <taxon>Hypocreales</taxon>
        <taxon>Cordycipitaceae</taxon>
        <taxon>Beauveria</taxon>
        <taxon>Beauveria brongniartii</taxon>
    </lineage>
</organism>
<evidence type="ECO:0000256" key="2">
    <source>
        <dbReference type="SAM" id="SignalP"/>
    </source>
</evidence>
<evidence type="ECO:0000313" key="3">
    <source>
        <dbReference type="EMBL" id="OAA36505.1"/>
    </source>
</evidence>
<dbReference type="EMBL" id="AZHA01000035">
    <property type="protein sequence ID" value="OAA36505.1"/>
    <property type="molecule type" value="Genomic_DNA"/>
</dbReference>
<reference evidence="3 4" key="1">
    <citation type="journal article" date="2016" name="Genome Biol. Evol.">
        <title>Divergent and convergent evolution of fungal pathogenicity.</title>
        <authorList>
            <person name="Shang Y."/>
            <person name="Xiao G."/>
            <person name="Zheng P."/>
            <person name="Cen K."/>
            <person name="Zhan S."/>
            <person name="Wang C."/>
        </authorList>
    </citation>
    <scope>NUCLEOTIDE SEQUENCE [LARGE SCALE GENOMIC DNA]</scope>
    <source>
        <strain evidence="3 4">RCEF 3172</strain>
    </source>
</reference>
<feature type="region of interest" description="Disordered" evidence="1">
    <location>
        <begin position="100"/>
        <end position="146"/>
    </location>
</feature>
<evidence type="ECO:0000256" key="1">
    <source>
        <dbReference type="SAM" id="MobiDB-lite"/>
    </source>
</evidence>
<feature type="compositionally biased region" description="Polar residues" evidence="1">
    <location>
        <begin position="37"/>
        <end position="49"/>
    </location>
</feature>
<protein>
    <submittedName>
        <fullName evidence="3">Uncharacterized protein</fullName>
    </submittedName>
</protein>
<proteinExistence type="predicted"/>
<dbReference type="AlphaFoldDB" id="A0A166S6F9"/>
<keyword evidence="4" id="KW-1185">Reference proteome</keyword>
<evidence type="ECO:0000313" key="4">
    <source>
        <dbReference type="Proteomes" id="UP000076863"/>
    </source>
</evidence>
<feature type="signal peptide" evidence="2">
    <location>
        <begin position="1"/>
        <end position="22"/>
    </location>
</feature>
<feature type="chain" id="PRO_5007879418" evidence="2">
    <location>
        <begin position="23"/>
        <end position="146"/>
    </location>
</feature>
<accession>A0A166S6F9</accession>
<keyword evidence="2" id="KW-0732">Signal</keyword>
<feature type="region of interest" description="Disordered" evidence="1">
    <location>
        <begin position="20"/>
        <end position="86"/>
    </location>
</feature>
<name>A0A166S6F9_9HYPO</name>
<sequence length="146" mass="16165">MKLSSVPGIVAAALALASIGHTEPIRRPPKRPGVESANVNQLNQGSGLSHVTAPKANQARAERKGDEVEVVQARAERKDNEPEWSENLWATGRRAVEVNHLRAERKDDEPEVNQARAERKGDEVEVVQARAERKDNEPEGNWPGIW</sequence>
<gene>
    <name evidence="3" type="ORF">BBO_08087</name>
</gene>
<dbReference type="Proteomes" id="UP000076863">
    <property type="component" value="Unassembled WGS sequence"/>
</dbReference>
<comment type="caution">
    <text evidence="3">The sequence shown here is derived from an EMBL/GenBank/DDBJ whole genome shotgun (WGS) entry which is preliminary data.</text>
</comment>